<dbReference type="AlphaFoldDB" id="B7GBP2"/>
<evidence type="ECO:0000313" key="3">
    <source>
        <dbReference type="EMBL" id="EEC43880.1"/>
    </source>
</evidence>
<protein>
    <recommendedName>
        <fullName evidence="2">Ubiquitin-like domain-containing protein</fullName>
    </recommendedName>
</protein>
<feature type="compositionally biased region" description="Acidic residues" evidence="1">
    <location>
        <begin position="226"/>
        <end position="250"/>
    </location>
</feature>
<dbReference type="KEGG" id="pti:PHATRDRAFT_49723"/>
<evidence type="ECO:0000313" key="4">
    <source>
        <dbReference type="Proteomes" id="UP000000759"/>
    </source>
</evidence>
<dbReference type="eggNOG" id="ENOG502SMWS">
    <property type="taxonomic scope" value="Eukaryota"/>
</dbReference>
<dbReference type="InterPro" id="IPR000626">
    <property type="entry name" value="Ubiquitin-like_dom"/>
</dbReference>
<sequence>MSNFGDVGMLMPNRPPTTDMRTRTPCEWQPVLDCTHRPSVDDPKNMASLIGGLSFESFVRRGPVDRAPPGITVRIHVEESRNTKTSCGVLVRDGESAHSVAFGSPMDETRTPQQEGQRTIPNMPTSFTMNPARSRHGQLHRSSVRKALLPLLVSMVHAGRLPLGILLSSPSAFSEIRTNSESALGTVRHQLHNEAFGGSGDQTRFRYPGRKGPLCAVTKLRGGDVSDGEDESYDSDGEDTNDSDEEEEAEIAAVPESRDPQSEPEDESEAHPLSSVISMEPVPITIKTSLGTKALDHIVELTVHRSRNIASLKLSASRQLPGRPPVSVMHMLLNGKVLSDEMLLDELIDDDDEKDDTDGTGSESQLTLTLDMLPPVDPKFVGQLESQMKDMTTAELLGTFAANEAALYQNAALLLAEQMEPVYDDDQVEVGISEVATHPPPLVNVQVREQAARIRRDLESKILASEHSQKILADPLPPSAKLADLQRVERRGQRVRRVAGSGGVTTGLKRSIQKNLNVHWGDAIRNFCLFLFFGYFGGRTPVSRAILLLGAPSVFVLQARPVKLWIKCLMYAMLDHPPGIFLSLLPAPQQAILSLNVGEEMKTIYGNTLTNTVVNEVDAEPEELADLYEMTDVIIDGEDDDEFYAVDEYESSYDDDDE</sequence>
<dbReference type="EMBL" id="CM000626">
    <property type="protein sequence ID" value="EEC43880.1"/>
    <property type="molecule type" value="Genomic_DNA"/>
</dbReference>
<feature type="region of interest" description="Disordered" evidence="1">
    <location>
        <begin position="101"/>
        <end position="125"/>
    </location>
</feature>
<keyword evidence="4" id="KW-1185">Reference proteome</keyword>
<dbReference type="Proteomes" id="UP000000759">
    <property type="component" value="Chromosome 24"/>
</dbReference>
<feature type="compositionally biased region" description="Polar residues" evidence="1">
    <location>
        <begin position="111"/>
        <end position="125"/>
    </location>
</feature>
<feature type="region of interest" description="Disordered" evidence="1">
    <location>
        <begin position="218"/>
        <end position="277"/>
    </location>
</feature>
<dbReference type="OrthoDB" id="47109at2759"/>
<dbReference type="PaxDb" id="2850-Phatr49723"/>
<reference evidence="3 4" key="1">
    <citation type="journal article" date="2008" name="Nature">
        <title>The Phaeodactylum genome reveals the evolutionary history of diatom genomes.</title>
        <authorList>
            <person name="Bowler C."/>
            <person name="Allen A.E."/>
            <person name="Badger J.H."/>
            <person name="Grimwood J."/>
            <person name="Jabbari K."/>
            <person name="Kuo A."/>
            <person name="Maheswari U."/>
            <person name="Martens C."/>
            <person name="Maumus F."/>
            <person name="Otillar R.P."/>
            <person name="Rayko E."/>
            <person name="Salamov A."/>
            <person name="Vandepoele K."/>
            <person name="Beszteri B."/>
            <person name="Gruber A."/>
            <person name="Heijde M."/>
            <person name="Katinka M."/>
            <person name="Mock T."/>
            <person name="Valentin K."/>
            <person name="Verret F."/>
            <person name="Berges J.A."/>
            <person name="Brownlee C."/>
            <person name="Cadoret J.P."/>
            <person name="Chiovitti A."/>
            <person name="Choi C.J."/>
            <person name="Coesel S."/>
            <person name="De Martino A."/>
            <person name="Detter J.C."/>
            <person name="Durkin C."/>
            <person name="Falciatore A."/>
            <person name="Fournet J."/>
            <person name="Haruta M."/>
            <person name="Huysman M.J."/>
            <person name="Jenkins B.D."/>
            <person name="Jiroutova K."/>
            <person name="Jorgensen R.E."/>
            <person name="Joubert Y."/>
            <person name="Kaplan A."/>
            <person name="Kroger N."/>
            <person name="Kroth P.G."/>
            <person name="La Roche J."/>
            <person name="Lindquist E."/>
            <person name="Lommer M."/>
            <person name="Martin-Jezequel V."/>
            <person name="Lopez P.J."/>
            <person name="Lucas S."/>
            <person name="Mangogna M."/>
            <person name="McGinnis K."/>
            <person name="Medlin L.K."/>
            <person name="Montsant A."/>
            <person name="Oudot-Le Secq M.P."/>
            <person name="Napoli C."/>
            <person name="Obornik M."/>
            <person name="Parker M.S."/>
            <person name="Petit J.L."/>
            <person name="Porcel B.M."/>
            <person name="Poulsen N."/>
            <person name="Robison M."/>
            <person name="Rychlewski L."/>
            <person name="Rynearson T.A."/>
            <person name="Schmutz J."/>
            <person name="Shapiro H."/>
            <person name="Siaut M."/>
            <person name="Stanley M."/>
            <person name="Sussman M.R."/>
            <person name="Taylor A.R."/>
            <person name="Vardi A."/>
            <person name="von Dassow P."/>
            <person name="Vyverman W."/>
            <person name="Willis A."/>
            <person name="Wyrwicz L.S."/>
            <person name="Rokhsar D.S."/>
            <person name="Weissenbach J."/>
            <person name="Armbrust E.V."/>
            <person name="Green B.R."/>
            <person name="Van de Peer Y."/>
            <person name="Grigoriev I.V."/>
        </authorList>
    </citation>
    <scope>NUCLEOTIDE SEQUENCE [LARGE SCALE GENOMIC DNA]</scope>
    <source>
        <strain evidence="3 4">CCAP 1055/1</strain>
    </source>
</reference>
<gene>
    <name evidence="3" type="ORF">PHATRDRAFT_49723</name>
</gene>
<name>B7GBP2_PHATC</name>
<dbReference type="SUPFAM" id="SSF54236">
    <property type="entry name" value="Ubiquitin-like"/>
    <property type="match status" value="1"/>
</dbReference>
<dbReference type="RefSeq" id="XP_002184481.1">
    <property type="nucleotide sequence ID" value="XM_002184445.1"/>
</dbReference>
<feature type="region of interest" description="Disordered" evidence="1">
    <location>
        <begin position="1"/>
        <end position="23"/>
    </location>
</feature>
<dbReference type="InterPro" id="IPR029071">
    <property type="entry name" value="Ubiquitin-like_domsf"/>
</dbReference>
<dbReference type="GeneID" id="7198404"/>
<proteinExistence type="predicted"/>
<dbReference type="HOGENOM" id="CLU_508543_0_0_1"/>
<dbReference type="PROSITE" id="PS50053">
    <property type="entry name" value="UBIQUITIN_2"/>
    <property type="match status" value="1"/>
</dbReference>
<evidence type="ECO:0000256" key="1">
    <source>
        <dbReference type="SAM" id="MobiDB-lite"/>
    </source>
</evidence>
<feature type="domain" description="Ubiquitin-like" evidence="2">
    <location>
        <begin position="282"/>
        <end position="347"/>
    </location>
</feature>
<accession>B7GBP2</accession>
<organism evidence="3 4">
    <name type="scientific">Phaeodactylum tricornutum (strain CCAP 1055/1)</name>
    <dbReference type="NCBI Taxonomy" id="556484"/>
    <lineage>
        <taxon>Eukaryota</taxon>
        <taxon>Sar</taxon>
        <taxon>Stramenopiles</taxon>
        <taxon>Ochrophyta</taxon>
        <taxon>Bacillariophyta</taxon>
        <taxon>Bacillariophyceae</taxon>
        <taxon>Bacillariophycidae</taxon>
        <taxon>Naviculales</taxon>
        <taxon>Phaeodactylaceae</taxon>
        <taxon>Phaeodactylum</taxon>
    </lineage>
</organism>
<dbReference type="InParanoid" id="B7GBP2"/>
<dbReference type="Gene3D" id="3.10.20.90">
    <property type="entry name" value="Phosphatidylinositol 3-kinase Catalytic Subunit, Chain A, domain 1"/>
    <property type="match status" value="1"/>
</dbReference>
<reference evidence="4" key="2">
    <citation type="submission" date="2008-08" db="EMBL/GenBank/DDBJ databases">
        <authorList>
            <consortium name="Diatom Consortium"/>
            <person name="Grigoriev I."/>
            <person name="Grimwood J."/>
            <person name="Kuo A."/>
            <person name="Otillar R.P."/>
            <person name="Salamov A."/>
            <person name="Detter J.C."/>
            <person name="Lindquist E."/>
            <person name="Shapiro H."/>
            <person name="Lucas S."/>
            <person name="Glavina del Rio T."/>
            <person name="Pitluck S."/>
            <person name="Rokhsar D."/>
            <person name="Bowler C."/>
        </authorList>
    </citation>
    <scope>GENOME REANNOTATION</scope>
    <source>
        <strain evidence="4">CCAP 1055/1</strain>
    </source>
</reference>
<evidence type="ECO:0000259" key="2">
    <source>
        <dbReference type="PROSITE" id="PS50053"/>
    </source>
</evidence>